<keyword evidence="2" id="KW-1185">Reference proteome</keyword>
<accession>A0A9Q9AJZ6</accession>
<proteinExistence type="predicted"/>
<gene>
    <name evidence="1" type="ORF">Slin15195_G006500</name>
</gene>
<sequence length="275" mass="30956">MPAHQAPLLRLPLELRQHIYSYLLPHENVSHPLQAVGITSVDHCPPSSRLLNIHPLLTEEILDYFYSISTWKLVFSHAFNFFRVDPDLRKLEQCPSLLNIKKVEVVFFCDVLLLHSYPSFGLESFCAEIKSRASRACEVLSQAPCLRTVVVSWVDSTNTGRWDEKADVIAPLRGLSDRKPDLKFQIGRINADDVNEEQFSAALQKVLGAGRKLDTSSEDTEHSASDLRMVTFDVRQERLKAAPGGYPDHRIRRSGWRGAPSALPATREIGVEDLG</sequence>
<name>A0A9Q9AJZ6_9PEZI</name>
<dbReference type="Proteomes" id="UP001056384">
    <property type="component" value="Chromosome 1"/>
</dbReference>
<reference evidence="1" key="1">
    <citation type="submission" date="2022-06" db="EMBL/GenBank/DDBJ databases">
        <title>Complete genome sequences of two strains of the flax pathogen Septoria linicola.</title>
        <authorList>
            <person name="Lapalu N."/>
            <person name="Simon A."/>
            <person name="Demenou B."/>
            <person name="Paumier D."/>
            <person name="Guillot M.-P."/>
            <person name="Gout L."/>
            <person name="Valade R."/>
        </authorList>
    </citation>
    <scope>NUCLEOTIDE SEQUENCE</scope>
    <source>
        <strain evidence="1">SE15195</strain>
    </source>
</reference>
<dbReference type="AlphaFoldDB" id="A0A9Q9AJZ6"/>
<evidence type="ECO:0000313" key="2">
    <source>
        <dbReference type="Proteomes" id="UP001056384"/>
    </source>
</evidence>
<evidence type="ECO:0000313" key="1">
    <source>
        <dbReference type="EMBL" id="USW47331.1"/>
    </source>
</evidence>
<dbReference type="EMBL" id="CP099418">
    <property type="protein sequence ID" value="USW47331.1"/>
    <property type="molecule type" value="Genomic_DNA"/>
</dbReference>
<organism evidence="1 2">
    <name type="scientific">Septoria linicola</name>
    <dbReference type="NCBI Taxonomy" id="215465"/>
    <lineage>
        <taxon>Eukaryota</taxon>
        <taxon>Fungi</taxon>
        <taxon>Dikarya</taxon>
        <taxon>Ascomycota</taxon>
        <taxon>Pezizomycotina</taxon>
        <taxon>Dothideomycetes</taxon>
        <taxon>Dothideomycetidae</taxon>
        <taxon>Mycosphaerellales</taxon>
        <taxon>Mycosphaerellaceae</taxon>
        <taxon>Septoria</taxon>
    </lineage>
</organism>
<protein>
    <submittedName>
        <fullName evidence="1">Uncharacterized protein</fullName>
    </submittedName>
</protein>